<reference evidence="7" key="1">
    <citation type="submission" date="2024-06" db="EMBL/GenBank/DDBJ databases">
        <title>A Novel Isolate, Dehalogenimonas sp. Strain 4OHTPN, Dechlorinates Aromatic 4 Hydroxy chlorothalonil by a Novel Reductive Dehalogenase.</title>
        <authorList>
            <person name="Liu G."/>
        </authorList>
    </citation>
    <scope>NUCLEOTIDE SEQUENCE</scope>
    <source>
        <strain evidence="7">4OHTPN</strain>
    </source>
</reference>
<accession>A0AAU8GB73</accession>
<dbReference type="PANTHER" id="PTHR11620">
    <property type="entry name" value="60S RIBOSOMAL PROTEIN L23A"/>
    <property type="match status" value="1"/>
</dbReference>
<dbReference type="GO" id="GO:0005840">
    <property type="term" value="C:ribosome"/>
    <property type="evidence" value="ECO:0007669"/>
    <property type="project" value="UniProtKB-KW"/>
</dbReference>
<dbReference type="RefSeq" id="WP_353714895.1">
    <property type="nucleotide sequence ID" value="NZ_CP159307.1"/>
</dbReference>
<dbReference type="NCBIfam" id="NF004363">
    <property type="entry name" value="PRK05738.2-4"/>
    <property type="match status" value="1"/>
</dbReference>
<dbReference type="Pfam" id="PF00276">
    <property type="entry name" value="Ribosomal_L23"/>
    <property type="match status" value="1"/>
</dbReference>
<keyword evidence="5 6" id="KW-0687">Ribonucleoprotein</keyword>
<dbReference type="GO" id="GO:0019843">
    <property type="term" value="F:rRNA binding"/>
    <property type="evidence" value="ECO:0007669"/>
    <property type="project" value="UniProtKB-UniRule"/>
</dbReference>
<proteinExistence type="inferred from homology"/>
<protein>
    <recommendedName>
        <fullName evidence="6">Large ribosomal subunit protein uL23</fullName>
    </recommendedName>
</protein>
<comment type="subunit">
    <text evidence="6">Part of the 50S ribosomal subunit. Contacts protein L29, and trigger factor when it is bound to the ribosome.</text>
</comment>
<evidence type="ECO:0000256" key="2">
    <source>
        <dbReference type="ARBA" id="ARBA00022730"/>
    </source>
</evidence>
<dbReference type="FunFam" id="3.30.70.330:FF:000001">
    <property type="entry name" value="50S ribosomal protein L23"/>
    <property type="match status" value="1"/>
</dbReference>
<dbReference type="NCBIfam" id="NF004359">
    <property type="entry name" value="PRK05738.1-3"/>
    <property type="match status" value="1"/>
</dbReference>
<evidence type="ECO:0000256" key="1">
    <source>
        <dbReference type="ARBA" id="ARBA00006700"/>
    </source>
</evidence>
<comment type="function">
    <text evidence="6">One of the early assembly proteins it binds 23S rRNA. One of the proteins that surrounds the polypeptide exit tunnel on the outside of the ribosome. Forms the main docking site for trigger factor binding to the ribosome.</text>
</comment>
<dbReference type="AlphaFoldDB" id="A0AAU8GB73"/>
<dbReference type="HAMAP" id="MF_01369_B">
    <property type="entry name" value="Ribosomal_uL23_B"/>
    <property type="match status" value="1"/>
</dbReference>
<organism evidence="7">
    <name type="scientific">Dehalogenimonas sp. 4OHTPN</name>
    <dbReference type="NCBI Taxonomy" id="3166643"/>
    <lineage>
        <taxon>Bacteria</taxon>
        <taxon>Bacillati</taxon>
        <taxon>Chloroflexota</taxon>
        <taxon>Dehalococcoidia</taxon>
        <taxon>Dehalococcoidales</taxon>
        <taxon>Dehalococcoidaceae</taxon>
        <taxon>Dehalogenimonas</taxon>
    </lineage>
</organism>
<gene>
    <name evidence="6" type="primary">rplW</name>
    <name evidence="7" type="ORF">ABV300_02035</name>
</gene>
<evidence type="ECO:0000256" key="6">
    <source>
        <dbReference type="HAMAP-Rule" id="MF_01369"/>
    </source>
</evidence>
<dbReference type="InterPro" id="IPR012677">
    <property type="entry name" value="Nucleotide-bd_a/b_plait_sf"/>
</dbReference>
<dbReference type="NCBIfam" id="NF004366">
    <property type="entry name" value="PRK05738.3-2"/>
    <property type="match status" value="1"/>
</dbReference>
<dbReference type="GO" id="GO:0006412">
    <property type="term" value="P:translation"/>
    <property type="evidence" value="ECO:0007669"/>
    <property type="project" value="UniProtKB-UniRule"/>
</dbReference>
<dbReference type="InterPro" id="IPR012678">
    <property type="entry name" value="Ribosomal_uL23/eL15/eS24_sf"/>
</dbReference>
<evidence type="ECO:0000256" key="5">
    <source>
        <dbReference type="ARBA" id="ARBA00023274"/>
    </source>
</evidence>
<dbReference type="InterPro" id="IPR013025">
    <property type="entry name" value="Ribosomal_uL23-like"/>
</dbReference>
<dbReference type="EMBL" id="CP159307">
    <property type="protein sequence ID" value="XCH33676.1"/>
    <property type="molecule type" value="Genomic_DNA"/>
</dbReference>
<sequence>MQIFDVLRRPLITEKNARLQATGKYAFEVSAEATKPQIKTAVEAAYKVTVTGVNVIMVKGKMKRMGRGLFRTPDWKKALVTLKAGDKIELFEGV</sequence>
<name>A0AAU8GB73_9CHLR</name>
<dbReference type="Gene3D" id="3.30.70.330">
    <property type="match status" value="1"/>
</dbReference>
<keyword evidence="3 6" id="KW-0694">RNA-binding</keyword>
<evidence type="ECO:0000313" key="7">
    <source>
        <dbReference type="EMBL" id="XCH33676.1"/>
    </source>
</evidence>
<dbReference type="GO" id="GO:1990904">
    <property type="term" value="C:ribonucleoprotein complex"/>
    <property type="evidence" value="ECO:0007669"/>
    <property type="project" value="UniProtKB-KW"/>
</dbReference>
<dbReference type="SUPFAM" id="SSF54189">
    <property type="entry name" value="Ribosomal proteins S24e, L23 and L15e"/>
    <property type="match status" value="1"/>
</dbReference>
<evidence type="ECO:0000256" key="4">
    <source>
        <dbReference type="ARBA" id="ARBA00022980"/>
    </source>
</evidence>
<dbReference type="GO" id="GO:0003735">
    <property type="term" value="F:structural constituent of ribosome"/>
    <property type="evidence" value="ECO:0007669"/>
    <property type="project" value="InterPro"/>
</dbReference>
<keyword evidence="4 6" id="KW-0689">Ribosomal protein</keyword>
<keyword evidence="2 6" id="KW-0699">rRNA-binding</keyword>
<evidence type="ECO:0000256" key="3">
    <source>
        <dbReference type="ARBA" id="ARBA00022884"/>
    </source>
</evidence>
<comment type="similarity">
    <text evidence="1 6">Belongs to the universal ribosomal protein uL23 family.</text>
</comment>